<name>A0A6A9QA37_ACIIN</name>
<keyword evidence="2" id="KW-1185">Reference proteome</keyword>
<comment type="caution">
    <text evidence="1">The sequence shown here is derived from an EMBL/GenBank/DDBJ whole genome shotgun (WGS) entry which is preliminary data.</text>
</comment>
<evidence type="ECO:0000313" key="2">
    <source>
        <dbReference type="Proteomes" id="UP000440125"/>
    </source>
</evidence>
<accession>A0A6A9QA37</accession>
<evidence type="ECO:0000313" key="1">
    <source>
        <dbReference type="EMBL" id="MUM64072.1"/>
    </source>
</evidence>
<dbReference type="Proteomes" id="UP000440125">
    <property type="component" value="Unassembled WGS sequence"/>
</dbReference>
<gene>
    <name evidence="1" type="ORF">D1867_02160</name>
</gene>
<sequence length="98" mass="11280">MKYTSEIKEISRSKIDYRIVEIAQSSPSTEVEATVILNVPPSEDVLKSLENVKVERVFNFMQTIKIRGKAKDVLSIASKDFVTYIMLDEIIVKNEEWI</sequence>
<dbReference type="AlphaFoldDB" id="A0A6A9QA37"/>
<reference evidence="1 2" key="1">
    <citation type="submission" date="2019-10" db="EMBL/GenBank/DDBJ databases">
        <title>Genome Sequences from Six Type Strain Members of the Archaeal Family Sulfolobaceae: Acidianus ambivalens, Acidianus infernus, Metallosphaera prunae, Stygiolobus azoricus, Sulfolobus metallicus, and Sulfurisphaera ohwakuensis.</title>
        <authorList>
            <person name="Counts J.A."/>
            <person name="Kelly R.M."/>
        </authorList>
    </citation>
    <scope>NUCLEOTIDE SEQUENCE [LARGE SCALE GENOMIC DNA]</scope>
    <source>
        <strain evidence="1 2">DSM 3191</strain>
    </source>
</reference>
<organism evidence="1 2">
    <name type="scientific">Acidianus infernus</name>
    <dbReference type="NCBI Taxonomy" id="12915"/>
    <lineage>
        <taxon>Archaea</taxon>
        <taxon>Thermoproteota</taxon>
        <taxon>Thermoprotei</taxon>
        <taxon>Sulfolobales</taxon>
        <taxon>Sulfolobaceae</taxon>
        <taxon>Acidianus</taxon>
    </lineage>
</organism>
<protein>
    <submittedName>
        <fullName evidence="1">Uncharacterized protein</fullName>
    </submittedName>
</protein>
<proteinExistence type="predicted"/>
<dbReference type="EMBL" id="WFIY01000004">
    <property type="protein sequence ID" value="MUM64072.1"/>
    <property type="molecule type" value="Genomic_DNA"/>
</dbReference>